<evidence type="ECO:0000256" key="4">
    <source>
        <dbReference type="ARBA" id="ARBA00022917"/>
    </source>
</evidence>
<feature type="compositionally biased region" description="Gly residues" evidence="6">
    <location>
        <begin position="340"/>
        <end position="349"/>
    </location>
</feature>
<keyword evidence="2" id="KW-0547">Nucleotide-binding</keyword>
<keyword evidence="1" id="KW-0963">Cytoplasm</keyword>
<dbReference type="CDD" id="cd01681">
    <property type="entry name" value="aeEF2_snRNP_like_IV"/>
    <property type="match status" value="1"/>
</dbReference>
<dbReference type="InterPro" id="IPR035647">
    <property type="entry name" value="EFG_III/V"/>
</dbReference>
<dbReference type="SUPFAM" id="SSF54211">
    <property type="entry name" value="Ribosomal protein S5 domain 2-like"/>
    <property type="match status" value="1"/>
</dbReference>
<dbReference type="Gene3D" id="3.30.230.10">
    <property type="match status" value="1"/>
</dbReference>
<evidence type="ECO:0000256" key="3">
    <source>
        <dbReference type="ARBA" id="ARBA00022768"/>
    </source>
</evidence>
<evidence type="ECO:0000256" key="2">
    <source>
        <dbReference type="ARBA" id="ARBA00022741"/>
    </source>
</evidence>
<keyword evidence="9" id="KW-1185">Reference proteome</keyword>
<proteinExistence type="predicted"/>
<dbReference type="GO" id="GO:0003746">
    <property type="term" value="F:translation elongation factor activity"/>
    <property type="evidence" value="ECO:0007669"/>
    <property type="project" value="UniProtKB-KW"/>
</dbReference>
<comment type="caution">
    <text evidence="8">The sequence shown here is derived from an EMBL/GenBank/DDBJ whole genome shotgun (WGS) entry which is preliminary data.</text>
</comment>
<name>A0A9P6M9F8_9FUNG</name>
<dbReference type="Pfam" id="PF03144">
    <property type="entry name" value="GTP_EFTU_D2"/>
    <property type="match status" value="1"/>
</dbReference>
<feature type="compositionally biased region" description="Low complexity" evidence="6">
    <location>
        <begin position="350"/>
        <end position="359"/>
    </location>
</feature>
<dbReference type="GO" id="GO:0003924">
    <property type="term" value="F:GTPase activity"/>
    <property type="evidence" value="ECO:0007669"/>
    <property type="project" value="TreeGrafter"/>
</dbReference>
<feature type="region of interest" description="Disordered" evidence="6">
    <location>
        <begin position="337"/>
        <end position="390"/>
    </location>
</feature>
<dbReference type="Pfam" id="PF03764">
    <property type="entry name" value="EFG_IV"/>
    <property type="match status" value="1"/>
</dbReference>
<dbReference type="SUPFAM" id="SSF54980">
    <property type="entry name" value="EF-G C-terminal domain-like"/>
    <property type="match status" value="1"/>
</dbReference>
<dbReference type="Proteomes" id="UP000749646">
    <property type="component" value="Unassembled WGS sequence"/>
</dbReference>
<dbReference type="InterPro" id="IPR009000">
    <property type="entry name" value="Transl_B-barrel_sf"/>
</dbReference>
<evidence type="ECO:0000313" key="9">
    <source>
        <dbReference type="Proteomes" id="UP000749646"/>
    </source>
</evidence>
<dbReference type="InterPro" id="IPR005517">
    <property type="entry name" value="Transl_elong_EFG/EF2_IV"/>
</dbReference>
<dbReference type="PANTHER" id="PTHR42908">
    <property type="entry name" value="TRANSLATION ELONGATION FACTOR-RELATED"/>
    <property type="match status" value="1"/>
</dbReference>
<evidence type="ECO:0000256" key="5">
    <source>
        <dbReference type="ARBA" id="ARBA00023134"/>
    </source>
</evidence>
<organism evidence="8 9">
    <name type="scientific">Modicella reniformis</name>
    <dbReference type="NCBI Taxonomy" id="1440133"/>
    <lineage>
        <taxon>Eukaryota</taxon>
        <taxon>Fungi</taxon>
        <taxon>Fungi incertae sedis</taxon>
        <taxon>Mucoromycota</taxon>
        <taxon>Mortierellomycotina</taxon>
        <taxon>Mortierellomycetes</taxon>
        <taxon>Mortierellales</taxon>
        <taxon>Mortierellaceae</taxon>
        <taxon>Modicella</taxon>
    </lineage>
</organism>
<keyword evidence="3 8" id="KW-0251">Elongation factor</keyword>
<dbReference type="InterPro" id="IPR004161">
    <property type="entry name" value="EFTu-like_2"/>
</dbReference>
<evidence type="ECO:0000256" key="6">
    <source>
        <dbReference type="SAM" id="MobiDB-lite"/>
    </source>
</evidence>
<sequence>MVPSSDKNHFYALGRVFSGTVRSGLSIRIQGPSYVPKKKNDLFVRSIERIVLLTGSYVESIESCPAGNIVGLVGIDQFLFKSGTITTSERAYNLKVINISVMPIIQVTVEPKDPSHLPKLVEGEHIVASSGEMHLESCLKELEEGHYCGQIPLRKSEPYVQYRETITAESPVSVHSKSPNRHNRVYLKAGPLTDQVTKAIENGEIPFGDLKVRTRILSEEYGWDEQEAKNIWSFGLKGGGGGGGWEGRGNVLVDMTRGVTFLKEIKESCLAGFQWVISQGVLSEEEMRGCRFNIMDVILGADATHRGGGQIIPIYSCVIYGVRTKVDGTGFLGGDDHTGGEFGGGGEGGSVESSAWESGFGDNKDNDNNNNREVFRDKDDDDDGSSRDEV</sequence>
<dbReference type="GO" id="GO:0005525">
    <property type="term" value="F:GTP binding"/>
    <property type="evidence" value="ECO:0007669"/>
    <property type="project" value="UniProtKB-KW"/>
</dbReference>
<evidence type="ECO:0000313" key="8">
    <source>
        <dbReference type="EMBL" id="KAF9982499.1"/>
    </source>
</evidence>
<dbReference type="GO" id="GO:0005829">
    <property type="term" value="C:cytosol"/>
    <property type="evidence" value="ECO:0007669"/>
    <property type="project" value="TreeGrafter"/>
</dbReference>
<dbReference type="InterPro" id="IPR014721">
    <property type="entry name" value="Ribsml_uS5_D2-typ_fold_subgr"/>
</dbReference>
<keyword evidence="4" id="KW-0648">Protein biosynthesis</keyword>
<evidence type="ECO:0000256" key="1">
    <source>
        <dbReference type="ARBA" id="ARBA00022490"/>
    </source>
</evidence>
<dbReference type="OrthoDB" id="2237053at2759"/>
<dbReference type="SMART" id="SM00889">
    <property type="entry name" value="EFG_IV"/>
    <property type="match status" value="1"/>
</dbReference>
<keyword evidence="5" id="KW-0342">GTP-binding</keyword>
<dbReference type="SUPFAM" id="SSF50447">
    <property type="entry name" value="Translation proteins"/>
    <property type="match status" value="1"/>
</dbReference>
<dbReference type="InterPro" id="IPR020568">
    <property type="entry name" value="Ribosomal_Su5_D2-typ_SF"/>
</dbReference>
<dbReference type="AlphaFoldDB" id="A0A9P6M9F8"/>
<dbReference type="Gene3D" id="2.40.30.10">
    <property type="entry name" value="Translation factors"/>
    <property type="match status" value="1"/>
</dbReference>
<dbReference type="EMBL" id="JAAAHW010003575">
    <property type="protein sequence ID" value="KAF9982499.1"/>
    <property type="molecule type" value="Genomic_DNA"/>
</dbReference>
<feature type="domain" description="Translation elongation factor EFG/EF2" evidence="7">
    <location>
        <begin position="199"/>
        <end position="327"/>
    </location>
</feature>
<protein>
    <submittedName>
        <fullName evidence="8">Elongation factor 2</fullName>
    </submittedName>
</protein>
<accession>A0A9P6M9F8</accession>
<gene>
    <name evidence="8" type="primary">EFT1_1</name>
    <name evidence="8" type="ORF">BGZ65_002792</name>
</gene>
<dbReference type="GO" id="GO:0043022">
    <property type="term" value="F:ribosome binding"/>
    <property type="evidence" value="ECO:0007669"/>
    <property type="project" value="TreeGrafter"/>
</dbReference>
<feature type="compositionally biased region" description="Basic and acidic residues" evidence="6">
    <location>
        <begin position="373"/>
        <end position="390"/>
    </location>
</feature>
<reference evidence="8" key="1">
    <citation type="journal article" date="2020" name="Fungal Divers.">
        <title>Resolving the Mortierellaceae phylogeny through synthesis of multi-gene phylogenetics and phylogenomics.</title>
        <authorList>
            <person name="Vandepol N."/>
            <person name="Liber J."/>
            <person name="Desiro A."/>
            <person name="Na H."/>
            <person name="Kennedy M."/>
            <person name="Barry K."/>
            <person name="Grigoriev I.V."/>
            <person name="Miller A.N."/>
            <person name="O'Donnell K."/>
            <person name="Stajich J.E."/>
            <person name="Bonito G."/>
        </authorList>
    </citation>
    <scope>NUCLEOTIDE SEQUENCE</scope>
    <source>
        <strain evidence="8">MES-2147</strain>
    </source>
</reference>
<evidence type="ECO:0000259" key="7">
    <source>
        <dbReference type="SMART" id="SM00889"/>
    </source>
</evidence>
<dbReference type="PANTHER" id="PTHR42908:SF10">
    <property type="entry name" value="EUKARYOTIC TRANSLATION ELONGATION FACTOR 2"/>
    <property type="match status" value="1"/>
</dbReference>
<dbReference type="GO" id="GO:1990904">
    <property type="term" value="C:ribonucleoprotein complex"/>
    <property type="evidence" value="ECO:0007669"/>
    <property type="project" value="TreeGrafter"/>
</dbReference>